<sequence length="257" mass="26781">MTATTPTRTTSGTTRWLRLAGWQVWGYVIILGCFLLAAAVIAAVVLTVVARSTTPTISALQFAQQAAPWFLFGVAIHYCTSWLGPHVVAGLPRRSFVKAAVVAAAGGAALGALGLVVLLFAERWIYGLLGWSAGADSGRVLATQAPLLPYLWGLFLLLFLAALTGLVVGLSYVRLGTVATFLLPLTLSPLLLGGLFAFDTATMFVPAVIRIEGLPVSWLTGPGSGVAGALVGLALVGAALVAIHLQARRIPIRSPRA</sequence>
<gene>
    <name evidence="2" type="ORF">KILIM_051_00400</name>
</gene>
<feature type="transmembrane region" description="Helical" evidence="1">
    <location>
        <begin position="24"/>
        <end position="49"/>
    </location>
</feature>
<dbReference type="STRING" id="1184609.KILIM_051_00400"/>
<evidence type="ECO:0000313" key="2">
    <source>
        <dbReference type="EMBL" id="GAB96897.1"/>
    </source>
</evidence>
<keyword evidence="1" id="KW-0472">Membrane</keyword>
<dbReference type="OrthoDB" id="4862385at2"/>
<dbReference type="AlphaFoldDB" id="K6WXT7"/>
<dbReference type="EMBL" id="BAHD01000051">
    <property type="protein sequence ID" value="GAB96897.1"/>
    <property type="molecule type" value="Genomic_DNA"/>
</dbReference>
<comment type="caution">
    <text evidence="2">The sequence shown here is derived from an EMBL/GenBank/DDBJ whole genome shotgun (WGS) entry which is preliminary data.</text>
</comment>
<dbReference type="Proteomes" id="UP000008366">
    <property type="component" value="Unassembled WGS sequence"/>
</dbReference>
<evidence type="ECO:0000256" key="1">
    <source>
        <dbReference type="SAM" id="Phobius"/>
    </source>
</evidence>
<feature type="transmembrane region" description="Helical" evidence="1">
    <location>
        <begin position="225"/>
        <end position="245"/>
    </location>
</feature>
<feature type="transmembrane region" description="Helical" evidence="1">
    <location>
        <begin position="150"/>
        <end position="173"/>
    </location>
</feature>
<evidence type="ECO:0000313" key="3">
    <source>
        <dbReference type="Proteomes" id="UP000008366"/>
    </source>
</evidence>
<dbReference type="RefSeq" id="WP_006593429.1">
    <property type="nucleotide sequence ID" value="NZ_BAHD01000051.1"/>
</dbReference>
<dbReference type="eggNOG" id="ENOG503371D">
    <property type="taxonomic scope" value="Bacteria"/>
</dbReference>
<keyword evidence="1" id="KW-1133">Transmembrane helix</keyword>
<feature type="transmembrane region" description="Helical" evidence="1">
    <location>
        <begin position="185"/>
        <end position="205"/>
    </location>
</feature>
<proteinExistence type="predicted"/>
<feature type="transmembrane region" description="Helical" evidence="1">
    <location>
        <begin position="100"/>
        <end position="121"/>
    </location>
</feature>
<keyword evidence="3" id="KW-1185">Reference proteome</keyword>
<protein>
    <recommendedName>
        <fullName evidence="4">ABC transporter permease protein</fullName>
    </recommendedName>
</protein>
<evidence type="ECO:0008006" key="4">
    <source>
        <dbReference type="Google" id="ProtNLM"/>
    </source>
</evidence>
<keyword evidence="1" id="KW-0812">Transmembrane</keyword>
<organism evidence="2 3">
    <name type="scientific">Kineosphaera limosa NBRC 100340</name>
    <dbReference type="NCBI Taxonomy" id="1184609"/>
    <lineage>
        <taxon>Bacteria</taxon>
        <taxon>Bacillati</taxon>
        <taxon>Actinomycetota</taxon>
        <taxon>Actinomycetes</taxon>
        <taxon>Micrococcales</taxon>
        <taxon>Dermatophilaceae</taxon>
        <taxon>Kineosphaera</taxon>
    </lineage>
</organism>
<name>K6WXT7_9MICO</name>
<feature type="transmembrane region" description="Helical" evidence="1">
    <location>
        <begin position="69"/>
        <end position="88"/>
    </location>
</feature>
<reference evidence="2 3" key="1">
    <citation type="submission" date="2012-08" db="EMBL/GenBank/DDBJ databases">
        <title>Whole genome shotgun sequence of Kineosphaera limosa NBRC 100340.</title>
        <authorList>
            <person name="Yoshida I."/>
            <person name="Isaki S."/>
            <person name="Hosoyama A."/>
            <person name="Tsuchikane K."/>
            <person name="Katsumata H."/>
            <person name="Ando Y."/>
            <person name="Ohji S."/>
            <person name="Hamada M."/>
            <person name="Tamura T."/>
            <person name="Yamazoe A."/>
            <person name="Yamazaki S."/>
            <person name="Fujita N."/>
        </authorList>
    </citation>
    <scope>NUCLEOTIDE SEQUENCE [LARGE SCALE GENOMIC DNA]</scope>
    <source>
        <strain evidence="2 3">NBRC 100340</strain>
    </source>
</reference>
<accession>K6WXT7</accession>